<evidence type="ECO:0000256" key="1">
    <source>
        <dbReference type="SAM" id="Phobius"/>
    </source>
</evidence>
<keyword evidence="1" id="KW-1133">Transmembrane helix</keyword>
<evidence type="ECO:0000313" key="2">
    <source>
        <dbReference type="EMBL" id="MBM6827868.1"/>
    </source>
</evidence>
<dbReference type="InterPro" id="IPR008875">
    <property type="entry name" value="TraX"/>
</dbReference>
<evidence type="ECO:0000313" key="3">
    <source>
        <dbReference type="Proteomes" id="UP000713880"/>
    </source>
</evidence>
<accession>A0A938X6D6</accession>
<proteinExistence type="predicted"/>
<dbReference type="AlphaFoldDB" id="A0A938X6D6"/>
<feature type="non-terminal residue" evidence="2">
    <location>
        <position position="1"/>
    </location>
</feature>
<keyword evidence="1" id="KW-0472">Membrane</keyword>
<reference evidence="2" key="1">
    <citation type="submission" date="2020-08" db="EMBL/GenBank/DDBJ databases">
        <authorList>
            <person name="Cejkova D."/>
            <person name="Kubasova T."/>
            <person name="Jahodarova E."/>
            <person name="Rychlik I."/>
        </authorList>
    </citation>
    <scope>NUCLEOTIDE SEQUENCE</scope>
    <source>
        <strain evidence="2">An420c</strain>
    </source>
</reference>
<dbReference type="Pfam" id="PF05857">
    <property type="entry name" value="TraX"/>
    <property type="match status" value="1"/>
</dbReference>
<keyword evidence="3" id="KW-1185">Reference proteome</keyword>
<reference evidence="2" key="2">
    <citation type="journal article" date="2021" name="Sci. Rep.">
        <title>The distribution of antibiotic resistance genes in chicken gut microbiota commensals.</title>
        <authorList>
            <person name="Juricova H."/>
            <person name="Matiasovicova J."/>
            <person name="Kubasova T."/>
            <person name="Cejkova D."/>
            <person name="Rychlik I."/>
        </authorList>
    </citation>
    <scope>NUCLEOTIDE SEQUENCE</scope>
    <source>
        <strain evidence="2">An420c</strain>
    </source>
</reference>
<feature type="transmembrane region" description="Helical" evidence="1">
    <location>
        <begin position="29"/>
        <end position="46"/>
    </location>
</feature>
<gene>
    <name evidence="2" type="ORF">H6A13_12345</name>
</gene>
<name>A0A938X6D6_9CLOT</name>
<evidence type="ECO:0008006" key="4">
    <source>
        <dbReference type="Google" id="ProtNLM"/>
    </source>
</evidence>
<sequence>YTGTVQRYGVFSAVPMLLYNGKPGRRMKYFFYIFYPAHLLILYGISRITG</sequence>
<organism evidence="2 3">
    <name type="scientific">Mordavella massiliensis</name>
    <dbReference type="NCBI Taxonomy" id="1871024"/>
    <lineage>
        <taxon>Bacteria</taxon>
        <taxon>Bacillati</taxon>
        <taxon>Bacillota</taxon>
        <taxon>Clostridia</taxon>
        <taxon>Eubacteriales</taxon>
        <taxon>Clostridiaceae</taxon>
        <taxon>Mordavella</taxon>
    </lineage>
</organism>
<keyword evidence="1" id="KW-0812">Transmembrane</keyword>
<dbReference type="Proteomes" id="UP000713880">
    <property type="component" value="Unassembled WGS sequence"/>
</dbReference>
<comment type="caution">
    <text evidence="2">The sequence shown here is derived from an EMBL/GenBank/DDBJ whole genome shotgun (WGS) entry which is preliminary data.</text>
</comment>
<protein>
    <recommendedName>
        <fullName evidence="4">Conjugal transfer protein TraX</fullName>
    </recommendedName>
</protein>
<dbReference type="EMBL" id="JACJLV010000070">
    <property type="protein sequence ID" value="MBM6827868.1"/>
    <property type="molecule type" value="Genomic_DNA"/>
</dbReference>